<keyword evidence="3" id="KW-1185">Reference proteome</keyword>
<protein>
    <submittedName>
        <fullName evidence="2">Uncharacterized protein</fullName>
    </submittedName>
</protein>
<dbReference type="RefSeq" id="XP_016256991.1">
    <property type="nucleotide sequence ID" value="XM_016412678.1"/>
</dbReference>
<evidence type="ECO:0000313" key="3">
    <source>
        <dbReference type="Proteomes" id="UP000053342"/>
    </source>
</evidence>
<evidence type="ECO:0000256" key="1">
    <source>
        <dbReference type="SAM" id="MobiDB-lite"/>
    </source>
</evidence>
<gene>
    <name evidence="2" type="ORF">PV06_11061</name>
</gene>
<dbReference type="VEuPathDB" id="FungiDB:PV06_11061"/>
<dbReference type="Proteomes" id="UP000053342">
    <property type="component" value="Unassembled WGS sequence"/>
</dbReference>
<dbReference type="EMBL" id="KN847349">
    <property type="protein sequence ID" value="KIW36775.1"/>
    <property type="molecule type" value="Genomic_DNA"/>
</dbReference>
<sequence>MAKCHAAAGAGLDMEGAFKTEGDPTAALRDGPSKRPRLTVHARFSDNSQRCSSEQTADPGSATARWDVANSSKPESDLRASEICRMVHDIEEDAKARVSFPEESRQRAEVFIQG</sequence>
<name>A0A0D2D3B4_9EURO</name>
<dbReference type="AlphaFoldDB" id="A0A0D2D3B4"/>
<dbReference type="GeneID" id="27363135"/>
<dbReference type="HOGENOM" id="CLU_2121077_0_0_1"/>
<feature type="region of interest" description="Disordered" evidence="1">
    <location>
        <begin position="1"/>
        <end position="78"/>
    </location>
</feature>
<reference evidence="2 3" key="1">
    <citation type="submission" date="2015-01" db="EMBL/GenBank/DDBJ databases">
        <title>The Genome Sequence of Exophiala oligosperma CBS72588.</title>
        <authorList>
            <consortium name="The Broad Institute Genomics Platform"/>
            <person name="Cuomo C."/>
            <person name="de Hoog S."/>
            <person name="Gorbushina A."/>
            <person name="Stielow B."/>
            <person name="Teixiera M."/>
            <person name="Abouelleil A."/>
            <person name="Chapman S.B."/>
            <person name="Priest M."/>
            <person name="Young S.K."/>
            <person name="Wortman J."/>
            <person name="Nusbaum C."/>
            <person name="Birren B."/>
        </authorList>
    </citation>
    <scope>NUCLEOTIDE SEQUENCE [LARGE SCALE GENOMIC DNA]</scope>
    <source>
        <strain evidence="2 3">CBS 72588</strain>
    </source>
</reference>
<feature type="compositionally biased region" description="Polar residues" evidence="1">
    <location>
        <begin position="45"/>
        <end position="58"/>
    </location>
</feature>
<evidence type="ECO:0000313" key="2">
    <source>
        <dbReference type="EMBL" id="KIW36775.1"/>
    </source>
</evidence>
<proteinExistence type="predicted"/>
<accession>A0A0D2D3B4</accession>
<organism evidence="2 3">
    <name type="scientific">Exophiala oligosperma</name>
    <dbReference type="NCBI Taxonomy" id="215243"/>
    <lineage>
        <taxon>Eukaryota</taxon>
        <taxon>Fungi</taxon>
        <taxon>Dikarya</taxon>
        <taxon>Ascomycota</taxon>
        <taxon>Pezizomycotina</taxon>
        <taxon>Eurotiomycetes</taxon>
        <taxon>Chaetothyriomycetidae</taxon>
        <taxon>Chaetothyriales</taxon>
        <taxon>Herpotrichiellaceae</taxon>
        <taxon>Exophiala</taxon>
    </lineage>
</organism>